<dbReference type="RefSeq" id="WP_186876797.1">
    <property type="nucleotide sequence ID" value="NZ_JACOPF010000003.1"/>
</dbReference>
<dbReference type="PANTHER" id="PTHR43280">
    <property type="entry name" value="ARAC-FAMILY TRANSCRIPTIONAL REGULATOR"/>
    <property type="match status" value="1"/>
</dbReference>
<accession>A0A923LJV6</accession>
<dbReference type="SMART" id="SM00342">
    <property type="entry name" value="HTH_ARAC"/>
    <property type="match status" value="1"/>
</dbReference>
<proteinExistence type="predicted"/>
<dbReference type="InterPro" id="IPR037923">
    <property type="entry name" value="HTH-like"/>
</dbReference>
<comment type="caution">
    <text evidence="5">The sequence shown here is derived from an EMBL/GenBank/DDBJ whole genome shotgun (WGS) entry which is preliminary data.</text>
</comment>
<evidence type="ECO:0000313" key="6">
    <source>
        <dbReference type="Proteomes" id="UP000652477"/>
    </source>
</evidence>
<gene>
    <name evidence="5" type="ORF">H8S37_14525</name>
</gene>
<evidence type="ECO:0000259" key="4">
    <source>
        <dbReference type="PROSITE" id="PS01124"/>
    </source>
</evidence>
<dbReference type="CDD" id="cd06986">
    <property type="entry name" value="cupin_MmsR-like_N"/>
    <property type="match status" value="1"/>
</dbReference>
<dbReference type="Pfam" id="PF12833">
    <property type="entry name" value="HTH_18"/>
    <property type="match status" value="1"/>
</dbReference>
<dbReference type="GO" id="GO:0003700">
    <property type="term" value="F:DNA-binding transcription factor activity"/>
    <property type="evidence" value="ECO:0007669"/>
    <property type="project" value="InterPro"/>
</dbReference>
<dbReference type="Proteomes" id="UP000652477">
    <property type="component" value="Unassembled WGS sequence"/>
</dbReference>
<keyword evidence="1" id="KW-0805">Transcription regulation</keyword>
<keyword evidence="3" id="KW-0804">Transcription</keyword>
<dbReference type="SUPFAM" id="SSF46689">
    <property type="entry name" value="Homeodomain-like"/>
    <property type="match status" value="2"/>
</dbReference>
<dbReference type="Pfam" id="PF02311">
    <property type="entry name" value="AraC_binding"/>
    <property type="match status" value="1"/>
</dbReference>
<keyword evidence="2" id="KW-0238">DNA-binding</keyword>
<dbReference type="InterPro" id="IPR003313">
    <property type="entry name" value="AraC-bd"/>
</dbReference>
<dbReference type="InterPro" id="IPR018062">
    <property type="entry name" value="HTH_AraC-typ_CS"/>
</dbReference>
<sequence length="289" mass="33803">MTGTYKHSYKMGEPRLNALSVYNVGYQKCEPEYQWGPGIRDHYCIHHILSGNGYYFARGTAWHLQKGDTFILYPGEEVRYYADKTEPWEYAWVGFMGTEAGEIIRNTEFAREKPYILNGQMPNEELQKCLERIYDIKGNTYEASVAMTGALYSLLSVFIRYYDDKERTKDVQMLYVEQAQKYIEKNYSYSITVEDVAAYVGISRSHLFRSFKLYTGKAPKEYLSEYRIEKACDLLTETELSISAISYSVGFDNNLYFSKAFKKYRKISPSVYRRLKKGTNKSFGVQERR</sequence>
<protein>
    <submittedName>
        <fullName evidence="5">AraC family transcriptional regulator</fullName>
    </submittedName>
</protein>
<dbReference type="SUPFAM" id="SSF51215">
    <property type="entry name" value="Regulatory protein AraC"/>
    <property type="match status" value="1"/>
</dbReference>
<evidence type="ECO:0000256" key="2">
    <source>
        <dbReference type="ARBA" id="ARBA00023125"/>
    </source>
</evidence>
<dbReference type="EMBL" id="JACOPF010000003">
    <property type="protein sequence ID" value="MBC5690130.1"/>
    <property type="molecule type" value="Genomic_DNA"/>
</dbReference>
<dbReference type="PANTHER" id="PTHR43280:SF28">
    <property type="entry name" value="HTH-TYPE TRANSCRIPTIONAL ACTIVATOR RHAS"/>
    <property type="match status" value="1"/>
</dbReference>
<dbReference type="AlphaFoldDB" id="A0A923LJV6"/>
<dbReference type="PROSITE" id="PS01124">
    <property type="entry name" value="HTH_ARAC_FAMILY_2"/>
    <property type="match status" value="1"/>
</dbReference>
<dbReference type="PROSITE" id="PS00041">
    <property type="entry name" value="HTH_ARAC_FAMILY_1"/>
    <property type="match status" value="1"/>
</dbReference>
<dbReference type="InterPro" id="IPR009057">
    <property type="entry name" value="Homeodomain-like_sf"/>
</dbReference>
<dbReference type="Gene3D" id="2.60.120.280">
    <property type="entry name" value="Regulatory protein AraC"/>
    <property type="match status" value="1"/>
</dbReference>
<name>A0A923LJV6_9FIRM</name>
<evidence type="ECO:0000256" key="3">
    <source>
        <dbReference type="ARBA" id="ARBA00023163"/>
    </source>
</evidence>
<evidence type="ECO:0000256" key="1">
    <source>
        <dbReference type="ARBA" id="ARBA00023015"/>
    </source>
</evidence>
<reference evidence="5" key="1">
    <citation type="submission" date="2020-08" db="EMBL/GenBank/DDBJ databases">
        <title>Genome public.</title>
        <authorList>
            <person name="Liu C."/>
            <person name="Sun Q."/>
        </authorList>
    </citation>
    <scope>NUCLEOTIDE SEQUENCE</scope>
    <source>
        <strain evidence="5">NSJ-55</strain>
    </source>
</reference>
<feature type="domain" description="HTH araC/xylS-type" evidence="4">
    <location>
        <begin position="177"/>
        <end position="275"/>
    </location>
</feature>
<dbReference type="Gene3D" id="1.10.10.60">
    <property type="entry name" value="Homeodomain-like"/>
    <property type="match status" value="2"/>
</dbReference>
<dbReference type="InterPro" id="IPR018060">
    <property type="entry name" value="HTH_AraC"/>
</dbReference>
<dbReference type="GO" id="GO:0043565">
    <property type="term" value="F:sequence-specific DNA binding"/>
    <property type="evidence" value="ECO:0007669"/>
    <property type="project" value="InterPro"/>
</dbReference>
<evidence type="ECO:0000313" key="5">
    <source>
        <dbReference type="EMBL" id="MBC5690130.1"/>
    </source>
</evidence>
<keyword evidence="6" id="KW-1185">Reference proteome</keyword>
<organism evidence="5 6">
    <name type="scientific">Mediterraneibacter hominis</name>
    <dbReference type="NCBI Taxonomy" id="2763054"/>
    <lineage>
        <taxon>Bacteria</taxon>
        <taxon>Bacillati</taxon>
        <taxon>Bacillota</taxon>
        <taxon>Clostridia</taxon>
        <taxon>Lachnospirales</taxon>
        <taxon>Lachnospiraceae</taxon>
        <taxon>Mediterraneibacter</taxon>
    </lineage>
</organism>